<reference evidence="1 2" key="1">
    <citation type="submission" date="2019-05" db="EMBL/GenBank/DDBJ databases">
        <title>Arcobacter cibarius and Arcobacter thereius providing challenges in identification an antibiotic susceptibility and Quinolone resistance.</title>
        <authorList>
            <person name="Busch A."/>
            <person name="Hanel I."/>
            <person name="Hotzel H."/>
            <person name="Tomaso H."/>
        </authorList>
    </citation>
    <scope>NUCLEOTIDE SEQUENCE [LARGE SCALE GENOMIC DNA]</scope>
    <source>
        <strain evidence="1 2">16CS0831-2</strain>
    </source>
</reference>
<proteinExistence type="predicted"/>
<protein>
    <submittedName>
        <fullName evidence="1">Uncharacterized protein</fullName>
    </submittedName>
</protein>
<dbReference type="EMBL" id="VBUC01000009">
    <property type="protein sequence ID" value="TLS99956.1"/>
    <property type="molecule type" value="Genomic_DNA"/>
</dbReference>
<evidence type="ECO:0000313" key="2">
    <source>
        <dbReference type="Proteomes" id="UP000305417"/>
    </source>
</evidence>
<gene>
    <name evidence="1" type="ORF">FE247_05335</name>
</gene>
<evidence type="ECO:0000313" key="1">
    <source>
        <dbReference type="EMBL" id="TLS99956.1"/>
    </source>
</evidence>
<accession>A0ABY2V7K2</accession>
<keyword evidence="2" id="KW-1185">Reference proteome</keyword>
<dbReference type="Proteomes" id="UP000305417">
    <property type="component" value="Unassembled WGS sequence"/>
</dbReference>
<organism evidence="1 2">
    <name type="scientific">Aliarcobacter cibarius</name>
    <dbReference type="NCBI Taxonomy" id="255507"/>
    <lineage>
        <taxon>Bacteria</taxon>
        <taxon>Pseudomonadati</taxon>
        <taxon>Campylobacterota</taxon>
        <taxon>Epsilonproteobacteria</taxon>
        <taxon>Campylobacterales</taxon>
        <taxon>Arcobacteraceae</taxon>
        <taxon>Aliarcobacter</taxon>
    </lineage>
</organism>
<sequence length="112" mass="12743">MFGINDNTSKFALLEAKRAKRKAIEIENISLAQILFEIENLNSSLFTLALAQEEDEALIKEVNTRVLANTESINTIHQEIENLSLNLNNEISRINLLLTSYDNRIKILENKA</sequence>
<name>A0ABY2V7K2_9BACT</name>
<dbReference type="RefSeq" id="WP_138108710.1">
    <property type="nucleotide sequence ID" value="NZ_VBUC01000009.1"/>
</dbReference>
<comment type="caution">
    <text evidence="1">The sequence shown here is derived from an EMBL/GenBank/DDBJ whole genome shotgun (WGS) entry which is preliminary data.</text>
</comment>